<dbReference type="GO" id="GO:0016787">
    <property type="term" value="F:hydrolase activity"/>
    <property type="evidence" value="ECO:0007669"/>
    <property type="project" value="UniProtKB-KW"/>
</dbReference>
<name>A0ABW8D9Q0_9GAMM</name>
<dbReference type="SUPFAM" id="SSF53474">
    <property type="entry name" value="alpha/beta-Hydrolases"/>
    <property type="match status" value="1"/>
</dbReference>
<dbReference type="PANTHER" id="PTHR43798">
    <property type="entry name" value="MONOACYLGLYCEROL LIPASE"/>
    <property type="match status" value="1"/>
</dbReference>
<evidence type="ECO:0000259" key="1">
    <source>
        <dbReference type="Pfam" id="PF00561"/>
    </source>
</evidence>
<evidence type="ECO:0000313" key="2">
    <source>
        <dbReference type="EMBL" id="MFJ1268586.1"/>
    </source>
</evidence>
<comment type="caution">
    <text evidence="2">The sequence shown here is derived from an EMBL/GenBank/DDBJ whole genome shotgun (WGS) entry which is preliminary data.</text>
</comment>
<reference evidence="2 3" key="1">
    <citation type="submission" date="2024-08" db="EMBL/GenBank/DDBJ databases">
        <title>Draft Genome Sequence of Legionella lytica strain DSB2004, Isolated From a Fire Sprinkler System.</title>
        <authorList>
            <person name="Everhart A.D."/>
            <person name="Kidane D.T."/>
            <person name="Farone A.L."/>
            <person name="Farone M.B."/>
        </authorList>
    </citation>
    <scope>NUCLEOTIDE SEQUENCE [LARGE SCALE GENOMIC DNA]</scope>
    <source>
        <strain evidence="2 3">DSB2004</strain>
    </source>
</reference>
<dbReference type="InterPro" id="IPR000073">
    <property type="entry name" value="AB_hydrolase_1"/>
</dbReference>
<feature type="domain" description="AB hydrolase-1" evidence="1">
    <location>
        <begin position="34"/>
        <end position="274"/>
    </location>
</feature>
<dbReference type="PANTHER" id="PTHR43798:SF33">
    <property type="entry name" value="HYDROLASE, PUTATIVE (AFU_ORTHOLOGUE AFUA_2G14860)-RELATED"/>
    <property type="match status" value="1"/>
</dbReference>
<dbReference type="PRINTS" id="PR00111">
    <property type="entry name" value="ABHYDROLASE"/>
</dbReference>
<accession>A0ABW8D9Q0</accession>
<organism evidence="2 3">
    <name type="scientific">Legionella lytica</name>
    <dbReference type="NCBI Taxonomy" id="96232"/>
    <lineage>
        <taxon>Bacteria</taxon>
        <taxon>Pseudomonadati</taxon>
        <taxon>Pseudomonadota</taxon>
        <taxon>Gammaproteobacteria</taxon>
        <taxon>Legionellales</taxon>
        <taxon>Legionellaceae</taxon>
        <taxon>Legionella</taxon>
    </lineage>
</organism>
<evidence type="ECO:0000313" key="3">
    <source>
        <dbReference type="Proteomes" id="UP001615550"/>
    </source>
</evidence>
<dbReference type="PRINTS" id="PR00412">
    <property type="entry name" value="EPOXHYDRLASE"/>
</dbReference>
<proteinExistence type="predicted"/>
<dbReference type="InterPro" id="IPR029058">
    <property type="entry name" value="AB_hydrolase_fold"/>
</dbReference>
<dbReference type="Proteomes" id="UP001615550">
    <property type="component" value="Unassembled WGS sequence"/>
</dbReference>
<dbReference type="EMBL" id="JBGORX010000002">
    <property type="protein sequence ID" value="MFJ1268586.1"/>
    <property type="molecule type" value="Genomic_DNA"/>
</dbReference>
<keyword evidence="3" id="KW-1185">Reference proteome</keyword>
<keyword evidence="2" id="KW-0378">Hydrolase</keyword>
<dbReference type="InterPro" id="IPR000639">
    <property type="entry name" value="Epox_hydrolase-like"/>
</dbReference>
<sequence length="289" mass="32842">MGNGPANAARQNTISIFNSITHYWEYGNRTSNVTIILIHGFRGEHHGLELIAKRLGDYRIVVPDLPGFGLSEPLINLEHNTFFYHKWLNEFILSLNCKGKVALLGHSFGTILVSAAVAAGLPVDYLILVNPLAEPLLKQRDLGSQLVLIYYWLANHLPAPFDLSLLQSRLITQFMSTLMTKTSNKNLKQWIHHQHLTYFSQVKSKRTLIEIFNVIKNESVTQYAKKINQPTLLIAAEQDNVCSINKQETLHSLFINARLLAIPQYGHLLHYEAPYTVAKATKKFLREMN</sequence>
<gene>
    <name evidence="2" type="ORF">ACD661_08485</name>
</gene>
<dbReference type="Pfam" id="PF00561">
    <property type="entry name" value="Abhydrolase_1"/>
    <property type="match status" value="1"/>
</dbReference>
<dbReference type="InterPro" id="IPR050266">
    <property type="entry name" value="AB_hydrolase_sf"/>
</dbReference>
<dbReference type="Gene3D" id="3.40.50.1820">
    <property type="entry name" value="alpha/beta hydrolase"/>
    <property type="match status" value="1"/>
</dbReference>
<dbReference type="RefSeq" id="WP_400187432.1">
    <property type="nucleotide sequence ID" value="NZ_JBGORX010000002.1"/>
</dbReference>
<protein>
    <submittedName>
        <fullName evidence="2">Alpha/beta fold hydrolase</fullName>
    </submittedName>
</protein>